<dbReference type="SUPFAM" id="SSF48317">
    <property type="entry name" value="Acid phosphatase/Vanadium-dependent haloperoxidase"/>
    <property type="match status" value="1"/>
</dbReference>
<evidence type="ECO:0000313" key="8">
    <source>
        <dbReference type="EMBL" id="MFC6836054.1"/>
    </source>
</evidence>
<keyword evidence="3 6" id="KW-1133">Transmembrane helix</keyword>
<evidence type="ECO:0000256" key="3">
    <source>
        <dbReference type="ARBA" id="ARBA00022989"/>
    </source>
</evidence>
<dbReference type="AlphaFoldDB" id="A0ABD5U6T3"/>
<organism evidence="8 9">
    <name type="scientific">Halomarina ordinaria</name>
    <dbReference type="NCBI Taxonomy" id="3033939"/>
    <lineage>
        <taxon>Archaea</taxon>
        <taxon>Methanobacteriati</taxon>
        <taxon>Methanobacteriota</taxon>
        <taxon>Stenosarchaea group</taxon>
        <taxon>Halobacteria</taxon>
        <taxon>Halobacteriales</taxon>
        <taxon>Natronomonadaceae</taxon>
        <taxon>Halomarina</taxon>
    </lineage>
</organism>
<feature type="transmembrane region" description="Helical" evidence="6">
    <location>
        <begin position="216"/>
        <end position="236"/>
    </location>
</feature>
<feature type="transmembrane region" description="Helical" evidence="6">
    <location>
        <begin position="136"/>
        <end position="156"/>
    </location>
</feature>
<comment type="caution">
    <text evidence="8">The sequence shown here is derived from an EMBL/GenBank/DDBJ whole genome shotgun (WGS) entry which is preliminary data.</text>
</comment>
<evidence type="ECO:0000256" key="1">
    <source>
        <dbReference type="ARBA" id="ARBA00004141"/>
    </source>
</evidence>
<comment type="subcellular location">
    <subcellularLocation>
        <location evidence="1">Membrane</location>
        <topology evidence="1">Multi-pass membrane protein</topology>
    </subcellularLocation>
</comment>
<gene>
    <name evidence="8" type="ORF">ACFQHK_05980</name>
</gene>
<keyword evidence="4 6" id="KW-0472">Membrane</keyword>
<name>A0ABD5U6T3_9EURY</name>
<dbReference type="Proteomes" id="UP001596406">
    <property type="component" value="Unassembled WGS sequence"/>
</dbReference>
<feature type="domain" description="Phosphatidic acid phosphatase type 2/haloperoxidase" evidence="7">
    <location>
        <begin position="138"/>
        <end position="257"/>
    </location>
</feature>
<feature type="region of interest" description="Disordered" evidence="5">
    <location>
        <begin position="269"/>
        <end position="292"/>
    </location>
</feature>
<protein>
    <submittedName>
        <fullName evidence="8">Phosphatase PAP2 family protein</fullName>
    </submittedName>
</protein>
<evidence type="ECO:0000313" key="9">
    <source>
        <dbReference type="Proteomes" id="UP001596406"/>
    </source>
</evidence>
<dbReference type="InterPro" id="IPR036938">
    <property type="entry name" value="PAP2/HPO_sf"/>
</dbReference>
<evidence type="ECO:0000256" key="4">
    <source>
        <dbReference type="ARBA" id="ARBA00023136"/>
    </source>
</evidence>
<evidence type="ECO:0000256" key="2">
    <source>
        <dbReference type="ARBA" id="ARBA00022692"/>
    </source>
</evidence>
<dbReference type="InterPro" id="IPR000326">
    <property type="entry name" value="PAP2/HPO"/>
</dbReference>
<proteinExistence type="predicted"/>
<dbReference type="InterPro" id="IPR026841">
    <property type="entry name" value="Aur1/Ipt1"/>
</dbReference>
<dbReference type="EMBL" id="JBHSXM010000001">
    <property type="protein sequence ID" value="MFC6836054.1"/>
    <property type="molecule type" value="Genomic_DNA"/>
</dbReference>
<dbReference type="CDD" id="cd03386">
    <property type="entry name" value="PAP2_Aur1_like"/>
    <property type="match status" value="1"/>
</dbReference>
<dbReference type="SMART" id="SM00014">
    <property type="entry name" value="acidPPc"/>
    <property type="match status" value="1"/>
</dbReference>
<evidence type="ECO:0000256" key="6">
    <source>
        <dbReference type="SAM" id="Phobius"/>
    </source>
</evidence>
<dbReference type="RefSeq" id="WP_304447748.1">
    <property type="nucleotide sequence ID" value="NZ_JARRAH010000001.1"/>
</dbReference>
<feature type="transmembrane region" description="Helical" evidence="6">
    <location>
        <begin position="102"/>
        <end position="124"/>
    </location>
</feature>
<reference evidence="8 9" key="1">
    <citation type="journal article" date="2019" name="Int. J. Syst. Evol. Microbiol.">
        <title>The Global Catalogue of Microorganisms (GCM) 10K type strain sequencing project: providing services to taxonomists for standard genome sequencing and annotation.</title>
        <authorList>
            <consortium name="The Broad Institute Genomics Platform"/>
            <consortium name="The Broad Institute Genome Sequencing Center for Infectious Disease"/>
            <person name="Wu L."/>
            <person name="Ma J."/>
        </authorList>
    </citation>
    <scope>NUCLEOTIDE SEQUENCE [LARGE SCALE GENOMIC DNA]</scope>
    <source>
        <strain evidence="8 9">PSRA2</strain>
    </source>
</reference>
<dbReference type="GO" id="GO:0016020">
    <property type="term" value="C:membrane"/>
    <property type="evidence" value="ECO:0007669"/>
    <property type="project" value="UniProtKB-SubCell"/>
</dbReference>
<keyword evidence="2 6" id="KW-0812">Transmembrane</keyword>
<evidence type="ECO:0000256" key="5">
    <source>
        <dbReference type="SAM" id="MobiDB-lite"/>
    </source>
</evidence>
<dbReference type="Gene3D" id="1.20.144.10">
    <property type="entry name" value="Phosphatidic acid phosphatase type 2/haloperoxidase"/>
    <property type="match status" value="1"/>
</dbReference>
<accession>A0ABD5U6T3</accession>
<keyword evidence="9" id="KW-1185">Reference proteome</keyword>
<sequence length="292" mass="31755">MSLATVVVSLVLVCGSMLVVTAFGVVGLDRLRATYGDAERRLRVAAPSLAVLGASLLLSKLGRDYGPDVSWLVGINVTAYILDLEGTFVASLQSFATPTLTAYFSFIYVYGYVFLLVFPVLAYFALPRTDALQRTAVAYGLNYAIGLVCYTLFISYGPRNVMPELVDALLYTTYPSSQLLTSEVNANTNVFPSLHTSLSVTVALLAWETRETYPRWVPLAVLVATSVVVSTMYLGIHWGIDVLAGIVLAVVSVKLAPRVVERYGWTDRERAGAPEEAGPGEEHEDATRVRAR</sequence>
<dbReference type="PANTHER" id="PTHR31310:SF7">
    <property type="entry name" value="PA-PHOSPHATASE RELATED-FAMILY PROTEIN DDB_G0268928"/>
    <property type="match status" value="1"/>
</dbReference>
<dbReference type="InterPro" id="IPR052185">
    <property type="entry name" value="IPC_Synthase-Related"/>
</dbReference>
<dbReference type="PANTHER" id="PTHR31310">
    <property type="match status" value="1"/>
</dbReference>
<dbReference type="Pfam" id="PF14378">
    <property type="entry name" value="PAP2_3"/>
    <property type="match status" value="1"/>
</dbReference>
<evidence type="ECO:0000259" key="7">
    <source>
        <dbReference type="SMART" id="SM00014"/>
    </source>
</evidence>
<feature type="transmembrane region" description="Helical" evidence="6">
    <location>
        <begin position="242"/>
        <end position="260"/>
    </location>
</feature>